<dbReference type="Gene3D" id="3.40.50.620">
    <property type="entry name" value="HUPs"/>
    <property type="match status" value="1"/>
</dbReference>
<gene>
    <name evidence="1" type="ORF">BU52_07125</name>
</gene>
<dbReference type="InterPro" id="IPR014729">
    <property type="entry name" value="Rossmann-like_a/b/a_fold"/>
</dbReference>
<sequence>MVTDQLDDLVVVDAAVRLAAARNAPVLLVAVLSARRQPADRTRADAQTDRAPLARVLPRLRSAGVGYIPVVHHVPAPADGRTRPRAADGVLALAVRHHSPLVVASARGPAGLDAHSLIRASALCGGPSVHAVTPGSPDGARRGCQHVPADSSPAVMRTVGTSAGRRPPAVSALRLRPRNSMSHE</sequence>
<dbReference type="AlphaFoldDB" id="A0A081XVW8"/>
<organism evidence="1 2">
    <name type="scientific">Streptomyces toyocaensis</name>
    <dbReference type="NCBI Taxonomy" id="55952"/>
    <lineage>
        <taxon>Bacteria</taxon>
        <taxon>Bacillati</taxon>
        <taxon>Actinomycetota</taxon>
        <taxon>Actinomycetes</taxon>
        <taxon>Kitasatosporales</taxon>
        <taxon>Streptomycetaceae</taxon>
        <taxon>Streptomyces</taxon>
    </lineage>
</organism>
<dbReference type="eggNOG" id="ENOG5031VYS">
    <property type="taxonomic scope" value="Bacteria"/>
</dbReference>
<evidence type="ECO:0000313" key="1">
    <source>
        <dbReference type="EMBL" id="KES07691.1"/>
    </source>
</evidence>
<protein>
    <recommendedName>
        <fullName evidence="3">UspA domain-containing protein</fullName>
    </recommendedName>
</protein>
<name>A0A081XVW8_STRTO</name>
<dbReference type="EMBL" id="JFCB01000004">
    <property type="protein sequence ID" value="KES07691.1"/>
    <property type="molecule type" value="Genomic_DNA"/>
</dbReference>
<evidence type="ECO:0000313" key="2">
    <source>
        <dbReference type="Proteomes" id="UP000028341"/>
    </source>
</evidence>
<keyword evidence="2" id="KW-1185">Reference proteome</keyword>
<proteinExistence type="predicted"/>
<reference evidence="1 2" key="1">
    <citation type="submission" date="2014-02" db="EMBL/GenBank/DDBJ databases">
        <title>The genome announcement of Streptomyces toyocaensis NRRL15009.</title>
        <authorList>
            <person name="Hong H.-J."/>
            <person name="Kwun M.J."/>
        </authorList>
    </citation>
    <scope>NUCLEOTIDE SEQUENCE [LARGE SCALE GENOMIC DNA]</scope>
    <source>
        <strain evidence="1 2">NRRL 15009</strain>
    </source>
</reference>
<dbReference type="STRING" id="55952.BU52_07125"/>
<dbReference type="Proteomes" id="UP000028341">
    <property type="component" value="Unassembled WGS sequence"/>
</dbReference>
<evidence type="ECO:0008006" key="3">
    <source>
        <dbReference type="Google" id="ProtNLM"/>
    </source>
</evidence>
<comment type="caution">
    <text evidence="1">The sequence shown here is derived from an EMBL/GenBank/DDBJ whole genome shotgun (WGS) entry which is preliminary data.</text>
</comment>
<accession>A0A081XVW8</accession>